<feature type="compositionally biased region" description="Basic and acidic residues" evidence="1">
    <location>
        <begin position="68"/>
        <end position="78"/>
    </location>
</feature>
<sequence length="123" mass="13867">MKASRKGDDERESKAREATPAVSKRNPNESGIWVPTSGSRWLRVPPGGRSRRWGDDGDDRCPAIGDIPRWDSEEEKASQLKKASQAKRKRRDEHDERQRVGASTPVQDPDQRRSGTRSSGFPE</sequence>
<feature type="compositionally biased region" description="Basic and acidic residues" evidence="1">
    <location>
        <begin position="52"/>
        <end position="61"/>
    </location>
</feature>
<dbReference type="AlphaFoldDB" id="A0A7R8XLV1"/>
<reference evidence="2" key="1">
    <citation type="submission" date="2020-11" db="EMBL/GenBank/DDBJ databases">
        <authorList>
            <person name="Tran Van P."/>
        </authorList>
    </citation>
    <scope>NUCLEOTIDE SEQUENCE</scope>
</reference>
<organism evidence="2">
    <name type="scientific">Darwinula stevensoni</name>
    <dbReference type="NCBI Taxonomy" id="69355"/>
    <lineage>
        <taxon>Eukaryota</taxon>
        <taxon>Metazoa</taxon>
        <taxon>Ecdysozoa</taxon>
        <taxon>Arthropoda</taxon>
        <taxon>Crustacea</taxon>
        <taxon>Oligostraca</taxon>
        <taxon>Ostracoda</taxon>
        <taxon>Podocopa</taxon>
        <taxon>Podocopida</taxon>
        <taxon>Darwinulocopina</taxon>
        <taxon>Darwinuloidea</taxon>
        <taxon>Darwinulidae</taxon>
        <taxon>Darwinula</taxon>
    </lineage>
</organism>
<dbReference type="EMBL" id="CAJPEV010001882">
    <property type="protein sequence ID" value="CAG0894720.1"/>
    <property type="molecule type" value="Genomic_DNA"/>
</dbReference>
<feature type="region of interest" description="Disordered" evidence="1">
    <location>
        <begin position="1"/>
        <end position="123"/>
    </location>
</feature>
<evidence type="ECO:0000313" key="3">
    <source>
        <dbReference type="Proteomes" id="UP000677054"/>
    </source>
</evidence>
<proteinExistence type="predicted"/>
<gene>
    <name evidence="2" type="ORF">DSTB1V02_LOCUS8330</name>
</gene>
<evidence type="ECO:0000313" key="2">
    <source>
        <dbReference type="EMBL" id="CAD7248518.1"/>
    </source>
</evidence>
<accession>A0A7R8XLV1</accession>
<protein>
    <submittedName>
        <fullName evidence="2">Uncharacterized protein</fullName>
    </submittedName>
</protein>
<evidence type="ECO:0000256" key="1">
    <source>
        <dbReference type="SAM" id="MobiDB-lite"/>
    </source>
</evidence>
<keyword evidence="3" id="KW-1185">Reference proteome</keyword>
<feature type="compositionally biased region" description="Basic and acidic residues" evidence="1">
    <location>
        <begin position="1"/>
        <end position="17"/>
    </location>
</feature>
<dbReference type="Proteomes" id="UP000677054">
    <property type="component" value="Unassembled WGS sequence"/>
</dbReference>
<dbReference type="EMBL" id="LR901399">
    <property type="protein sequence ID" value="CAD7248518.1"/>
    <property type="molecule type" value="Genomic_DNA"/>
</dbReference>
<name>A0A7R8XLV1_9CRUS</name>